<dbReference type="Pfam" id="PF02798">
    <property type="entry name" value="GST_N"/>
    <property type="match status" value="1"/>
</dbReference>
<dbReference type="SFLD" id="SFLDS00019">
    <property type="entry name" value="Glutathione_Transferase_(cytos"/>
    <property type="match status" value="1"/>
</dbReference>
<evidence type="ECO:0000313" key="8">
    <source>
        <dbReference type="Proteomes" id="UP000822688"/>
    </source>
</evidence>
<dbReference type="InterPro" id="IPR040079">
    <property type="entry name" value="Glutathione_S-Trfase"/>
</dbReference>
<evidence type="ECO:0000256" key="3">
    <source>
        <dbReference type="ARBA" id="ARBA00022679"/>
    </source>
</evidence>
<dbReference type="SUPFAM" id="SSF52833">
    <property type="entry name" value="Thioredoxin-like"/>
    <property type="match status" value="1"/>
</dbReference>
<dbReference type="InterPro" id="IPR036249">
    <property type="entry name" value="Thioredoxin-like_sf"/>
</dbReference>
<dbReference type="Gene3D" id="1.20.1050.10">
    <property type="match status" value="1"/>
</dbReference>
<feature type="domain" description="GST C-terminal" evidence="6">
    <location>
        <begin position="87"/>
        <end position="223"/>
    </location>
</feature>
<feature type="domain" description="GST N-terminal" evidence="5">
    <location>
        <begin position="1"/>
        <end position="80"/>
    </location>
</feature>
<dbReference type="InterPro" id="IPR004046">
    <property type="entry name" value="GST_C"/>
</dbReference>
<evidence type="ECO:0000259" key="6">
    <source>
        <dbReference type="PROSITE" id="PS50405"/>
    </source>
</evidence>
<accession>A0A8T0GRF4</accession>
<dbReference type="PROSITE" id="PS50405">
    <property type="entry name" value="GST_CTER"/>
    <property type="match status" value="1"/>
</dbReference>
<keyword evidence="3" id="KW-0808">Transferase</keyword>
<organism evidence="7 8">
    <name type="scientific">Ceratodon purpureus</name>
    <name type="common">Fire moss</name>
    <name type="synonym">Dicranum purpureum</name>
    <dbReference type="NCBI Taxonomy" id="3225"/>
    <lineage>
        <taxon>Eukaryota</taxon>
        <taxon>Viridiplantae</taxon>
        <taxon>Streptophyta</taxon>
        <taxon>Embryophyta</taxon>
        <taxon>Bryophyta</taxon>
        <taxon>Bryophytina</taxon>
        <taxon>Bryopsida</taxon>
        <taxon>Dicranidae</taxon>
        <taxon>Pseudoditrichales</taxon>
        <taxon>Ditrichaceae</taxon>
        <taxon>Ceratodon</taxon>
    </lineage>
</organism>
<dbReference type="EMBL" id="CM026430">
    <property type="protein sequence ID" value="KAG0560774.1"/>
    <property type="molecule type" value="Genomic_DNA"/>
</dbReference>
<comment type="similarity">
    <text evidence="1">Belongs to the GST superfamily. Phi family.</text>
</comment>
<dbReference type="SUPFAM" id="SSF47616">
    <property type="entry name" value="GST C-terminal domain-like"/>
    <property type="match status" value="1"/>
</dbReference>
<dbReference type="PANTHER" id="PTHR43900">
    <property type="entry name" value="GLUTATHIONE S-TRANSFERASE RHO"/>
    <property type="match status" value="1"/>
</dbReference>
<evidence type="ECO:0000259" key="5">
    <source>
        <dbReference type="PROSITE" id="PS50404"/>
    </source>
</evidence>
<evidence type="ECO:0000256" key="2">
    <source>
        <dbReference type="ARBA" id="ARBA00012452"/>
    </source>
</evidence>
<dbReference type="Proteomes" id="UP000822688">
    <property type="component" value="Chromosome 9"/>
</dbReference>
<name>A0A8T0GRF4_CERPU</name>
<reference evidence="7" key="1">
    <citation type="submission" date="2020-06" db="EMBL/GenBank/DDBJ databases">
        <title>WGS assembly of Ceratodon purpureus strain R40.</title>
        <authorList>
            <person name="Carey S.B."/>
            <person name="Jenkins J."/>
            <person name="Shu S."/>
            <person name="Lovell J.T."/>
            <person name="Sreedasyam A."/>
            <person name="Maumus F."/>
            <person name="Tiley G.P."/>
            <person name="Fernandez-Pozo N."/>
            <person name="Barry K."/>
            <person name="Chen C."/>
            <person name="Wang M."/>
            <person name="Lipzen A."/>
            <person name="Daum C."/>
            <person name="Saski C.A."/>
            <person name="Payton A.C."/>
            <person name="Mcbreen J.C."/>
            <person name="Conrad R.E."/>
            <person name="Kollar L.M."/>
            <person name="Olsson S."/>
            <person name="Huttunen S."/>
            <person name="Landis J.B."/>
            <person name="Wickett N.J."/>
            <person name="Johnson M.G."/>
            <person name="Rensing S.A."/>
            <person name="Grimwood J."/>
            <person name="Schmutz J."/>
            <person name="Mcdaniel S.F."/>
        </authorList>
    </citation>
    <scope>NUCLEOTIDE SEQUENCE</scope>
    <source>
        <strain evidence="7">R40</strain>
    </source>
</reference>
<dbReference type="SFLD" id="SFLDG00358">
    <property type="entry name" value="Main_(cytGST)"/>
    <property type="match status" value="1"/>
</dbReference>
<protein>
    <recommendedName>
        <fullName evidence="2">glutathione transferase</fullName>
        <ecNumber evidence="2">2.5.1.18</ecNumber>
    </recommendedName>
</protein>
<dbReference type="SFLD" id="SFLDG01154">
    <property type="entry name" value="Main.5:_Phi-like"/>
    <property type="match status" value="1"/>
</dbReference>
<comment type="caution">
    <text evidence="7">The sequence shown here is derived from an EMBL/GenBank/DDBJ whole genome shotgun (WGS) entry which is preliminary data.</text>
</comment>
<dbReference type="GO" id="GO:0005737">
    <property type="term" value="C:cytoplasm"/>
    <property type="evidence" value="ECO:0007669"/>
    <property type="project" value="TreeGrafter"/>
</dbReference>
<dbReference type="InterPro" id="IPR010987">
    <property type="entry name" value="Glutathione-S-Trfase_C-like"/>
</dbReference>
<dbReference type="GO" id="GO:0006749">
    <property type="term" value="P:glutathione metabolic process"/>
    <property type="evidence" value="ECO:0007669"/>
    <property type="project" value="TreeGrafter"/>
</dbReference>
<dbReference type="GO" id="GO:0043295">
    <property type="term" value="F:glutathione binding"/>
    <property type="evidence" value="ECO:0007669"/>
    <property type="project" value="TreeGrafter"/>
</dbReference>
<dbReference type="GO" id="GO:0004364">
    <property type="term" value="F:glutathione transferase activity"/>
    <property type="evidence" value="ECO:0007669"/>
    <property type="project" value="UniProtKB-EC"/>
</dbReference>
<dbReference type="Gene3D" id="3.40.30.10">
    <property type="entry name" value="Glutaredoxin"/>
    <property type="match status" value="1"/>
</dbReference>
<dbReference type="PROSITE" id="PS50404">
    <property type="entry name" value="GST_NTER"/>
    <property type="match status" value="1"/>
</dbReference>
<keyword evidence="8" id="KW-1185">Reference proteome</keyword>
<evidence type="ECO:0000256" key="4">
    <source>
        <dbReference type="ARBA" id="ARBA00047960"/>
    </source>
</evidence>
<dbReference type="InterPro" id="IPR036282">
    <property type="entry name" value="Glutathione-S-Trfase_C_sf"/>
</dbReference>
<gene>
    <name evidence="7" type="ORF">KC19_9G012300</name>
</gene>
<dbReference type="GO" id="GO:0009636">
    <property type="term" value="P:response to toxic substance"/>
    <property type="evidence" value="ECO:0007669"/>
    <property type="project" value="UniProtKB-ARBA"/>
</dbReference>
<dbReference type="FunFam" id="1.20.1050.10:FF:000004">
    <property type="entry name" value="Glutathione S-transferase F2"/>
    <property type="match status" value="1"/>
</dbReference>
<dbReference type="EC" id="2.5.1.18" evidence="2"/>
<dbReference type="AlphaFoldDB" id="A0A8T0GRF4"/>
<dbReference type="CDD" id="cd03053">
    <property type="entry name" value="GST_N_Phi"/>
    <property type="match status" value="1"/>
</dbReference>
<dbReference type="InterPro" id="IPR004045">
    <property type="entry name" value="Glutathione_S-Trfase_N"/>
</dbReference>
<evidence type="ECO:0000313" key="7">
    <source>
        <dbReference type="EMBL" id="KAG0560774.1"/>
    </source>
</evidence>
<dbReference type="Pfam" id="PF00043">
    <property type="entry name" value="GST_C"/>
    <property type="match status" value="1"/>
</dbReference>
<dbReference type="OrthoDB" id="422574at2759"/>
<comment type="catalytic activity">
    <reaction evidence="4">
        <text>RX + glutathione = an S-substituted glutathione + a halide anion + H(+)</text>
        <dbReference type="Rhea" id="RHEA:16437"/>
        <dbReference type="ChEBI" id="CHEBI:15378"/>
        <dbReference type="ChEBI" id="CHEBI:16042"/>
        <dbReference type="ChEBI" id="CHEBI:17792"/>
        <dbReference type="ChEBI" id="CHEBI:57925"/>
        <dbReference type="ChEBI" id="CHEBI:90779"/>
        <dbReference type="EC" id="2.5.1.18"/>
    </reaction>
</comment>
<evidence type="ECO:0000256" key="1">
    <source>
        <dbReference type="ARBA" id="ARBA00010128"/>
    </source>
</evidence>
<proteinExistence type="inferred from homology"/>
<dbReference type="PANTHER" id="PTHR43900:SF93">
    <property type="entry name" value="PHI CLASS GLUTATHIONE S-TRANSFERASE"/>
    <property type="match status" value="1"/>
</dbReference>
<dbReference type="FunFam" id="3.40.30.10:FF:000016">
    <property type="entry name" value="Glutathione S-transferase F2"/>
    <property type="match status" value="1"/>
</dbReference>
<sequence length="223" mass="25352">MKIHGMWYSNATGRVLATLCEKEIDFELIPVDIMKGDQKKPEFLAIQPFGQIPVLEDGDFKIYESRACMRYICDKFPDKGTKLYGATPKDRALVEQWLEVESQECTGPMLDLVNQVLFGPLFHGKAPDEATVKALTEKLGKVLDVYEAQLSKTKYLAGDFISLADIAHLPVGSYYFNIANQHDLLKTRKYVTGWWQDISGRPAWKKIVEMATPDIEAWKKAMK</sequence>